<dbReference type="EMBL" id="SACL01000002">
    <property type="protein sequence ID" value="RVT97593.1"/>
    <property type="molecule type" value="Genomic_DNA"/>
</dbReference>
<dbReference type="InterPro" id="IPR005064">
    <property type="entry name" value="BUG"/>
</dbReference>
<evidence type="ECO:0000256" key="2">
    <source>
        <dbReference type="SAM" id="SignalP"/>
    </source>
</evidence>
<dbReference type="RefSeq" id="WP_127786821.1">
    <property type="nucleotide sequence ID" value="NZ_SACL01000002.1"/>
</dbReference>
<comment type="caution">
    <text evidence="3">The sequence shown here is derived from an EMBL/GenBank/DDBJ whole genome shotgun (WGS) entry which is preliminary data.</text>
</comment>
<dbReference type="Gene3D" id="3.40.190.10">
    <property type="entry name" value="Periplasmic binding protein-like II"/>
    <property type="match status" value="1"/>
</dbReference>
<dbReference type="PIRSF" id="PIRSF017082">
    <property type="entry name" value="YflP"/>
    <property type="match status" value="1"/>
</dbReference>
<feature type="signal peptide" evidence="2">
    <location>
        <begin position="1"/>
        <end position="21"/>
    </location>
</feature>
<dbReference type="OrthoDB" id="7247100at2"/>
<sequence>MTIFRRSLLATGLALPGLATAQPLFNRPIRLLVPFAAGGAADSAARAIAPRMGELLGQSLVVENRTGASGSIGGGEVARSPADGHTLMLDASSHIVNPSLIRGLPFDYATAFAPISLVAQFPQALAVKPSFPAATLAEFIAQAKARPGAITLGTQGNATAGHMGVLRLMQQAGIEVVHVPYRGGSDAARDLASGALDGVFITVLSARPVVESGRGRFLGVANARRSALRPEVPTFAEAGLPGVELSEWVGLFAPAGTPAPQLQAIYAALTTTLQEAAVRERLLGLGAEPVGTTPDDFTAFVTRGREEMGNMVRAANVRLD</sequence>
<comment type="similarity">
    <text evidence="1">Belongs to the UPF0065 (bug) family.</text>
</comment>
<gene>
    <name evidence="3" type="ORF">EOD42_07150</name>
</gene>
<keyword evidence="4" id="KW-1185">Reference proteome</keyword>
<reference evidence="3 4" key="1">
    <citation type="submission" date="2019-01" db="EMBL/GenBank/DDBJ databases">
        <authorList>
            <person name="Chen W.-M."/>
        </authorList>
    </citation>
    <scope>NUCLEOTIDE SEQUENCE [LARGE SCALE GENOMIC DNA]</scope>
    <source>
        <strain evidence="3 4">CCP-6</strain>
    </source>
</reference>
<proteinExistence type="inferred from homology"/>
<dbReference type="Gene3D" id="3.40.190.150">
    <property type="entry name" value="Bordetella uptake gene, domain 1"/>
    <property type="match status" value="1"/>
</dbReference>
<dbReference type="SUPFAM" id="SSF53850">
    <property type="entry name" value="Periplasmic binding protein-like II"/>
    <property type="match status" value="1"/>
</dbReference>
<dbReference type="Pfam" id="PF03401">
    <property type="entry name" value="TctC"/>
    <property type="match status" value="1"/>
</dbReference>
<protein>
    <submittedName>
        <fullName evidence="3">Twin-arginine translocation pathway signal protein</fullName>
    </submittedName>
</protein>
<evidence type="ECO:0000313" key="3">
    <source>
        <dbReference type="EMBL" id="RVT97593.1"/>
    </source>
</evidence>
<evidence type="ECO:0000256" key="1">
    <source>
        <dbReference type="ARBA" id="ARBA00006987"/>
    </source>
</evidence>
<dbReference type="PANTHER" id="PTHR42928">
    <property type="entry name" value="TRICARBOXYLATE-BINDING PROTEIN"/>
    <property type="match status" value="1"/>
</dbReference>
<dbReference type="Proteomes" id="UP000282957">
    <property type="component" value="Unassembled WGS sequence"/>
</dbReference>
<dbReference type="InterPro" id="IPR042100">
    <property type="entry name" value="Bug_dom1"/>
</dbReference>
<accession>A0A437MIY9</accession>
<keyword evidence="2" id="KW-0732">Signal</keyword>
<name>A0A437MIY9_9PROT</name>
<dbReference type="AlphaFoldDB" id="A0A437MIY9"/>
<organism evidence="3 4">
    <name type="scientific">Rhodovarius crocodyli</name>
    <dbReference type="NCBI Taxonomy" id="1979269"/>
    <lineage>
        <taxon>Bacteria</taxon>
        <taxon>Pseudomonadati</taxon>
        <taxon>Pseudomonadota</taxon>
        <taxon>Alphaproteobacteria</taxon>
        <taxon>Acetobacterales</taxon>
        <taxon>Roseomonadaceae</taxon>
        <taxon>Rhodovarius</taxon>
    </lineage>
</organism>
<evidence type="ECO:0000313" key="4">
    <source>
        <dbReference type="Proteomes" id="UP000282957"/>
    </source>
</evidence>
<dbReference type="PANTHER" id="PTHR42928:SF5">
    <property type="entry name" value="BLR1237 PROTEIN"/>
    <property type="match status" value="1"/>
</dbReference>
<feature type="chain" id="PRO_5019012695" evidence="2">
    <location>
        <begin position="22"/>
        <end position="320"/>
    </location>
</feature>